<feature type="transmembrane region" description="Helical" evidence="10">
    <location>
        <begin position="322"/>
        <end position="340"/>
    </location>
</feature>
<keyword evidence="3" id="KW-0813">Transport</keyword>
<feature type="chain" id="PRO_5046694282" description="Zinc transporter ZIP13" evidence="11">
    <location>
        <begin position="30"/>
        <end position="403"/>
    </location>
</feature>
<evidence type="ECO:0000256" key="5">
    <source>
        <dbReference type="ARBA" id="ARBA00023136"/>
    </source>
</evidence>
<keyword evidence="11" id="KW-0732">Signal</keyword>
<dbReference type="Pfam" id="PF02535">
    <property type="entry name" value="Zip"/>
    <property type="match status" value="1"/>
</dbReference>
<keyword evidence="2 10" id="KW-0812">Transmembrane</keyword>
<reference evidence="12 13" key="1">
    <citation type="submission" date="2024-02" db="EMBL/GenBank/DDBJ databases">
        <authorList>
            <person name="Daric V."/>
            <person name="Darras S."/>
        </authorList>
    </citation>
    <scope>NUCLEOTIDE SEQUENCE [LARGE SCALE GENOMIC DNA]</scope>
</reference>
<organism evidence="12 13">
    <name type="scientific">Clavelina lepadiformis</name>
    <name type="common">Light-bulb sea squirt</name>
    <name type="synonym">Ascidia lepadiformis</name>
    <dbReference type="NCBI Taxonomy" id="159417"/>
    <lineage>
        <taxon>Eukaryota</taxon>
        <taxon>Metazoa</taxon>
        <taxon>Chordata</taxon>
        <taxon>Tunicata</taxon>
        <taxon>Ascidiacea</taxon>
        <taxon>Aplousobranchia</taxon>
        <taxon>Clavelinidae</taxon>
        <taxon>Clavelina</taxon>
    </lineage>
</organism>
<accession>A0ABP0FQS6</accession>
<keyword evidence="3" id="KW-0862">Zinc</keyword>
<sequence>MSLLHKKSVKFFAHALLLLLISFPQPSWQILSIHRTGRSTKYPPTNTSFESLEEIHQDFVKEDKDKNEDFSSSSEVLTNIYSRRDAWLFSVLSAVLVGLSGIVPLLILPKVENEIVLDKKAGGARLKRLLSFAVGGLLGDVFLHLLPESWEHLEVVSPDGSYDHWPMIWNGLWILAGLISFCTLEKIFPDFEASNNNGSNADHSGKDTVKLCNMNGNNNKVMNGSIKNGRHCSNGISNGHAHIQSKPLQKQPKIKMSGYLNLLANCIDNFTHGLAVGGSYLVSCRVGFVTTCAILLHEIPHEVGDFAILLRAGFTRWHAAKLQVLTATGGLVGVFVALLAESAKKAGDQVAWILPFTSGGFIYVALCTVLPDILKETSARESVAQVFLVVLGIVVMYGVGFIG</sequence>
<evidence type="ECO:0000256" key="2">
    <source>
        <dbReference type="ARBA" id="ARBA00022692"/>
    </source>
</evidence>
<feature type="transmembrane region" description="Helical" evidence="10">
    <location>
        <begin position="352"/>
        <end position="371"/>
    </location>
</feature>
<proteinExistence type="predicted"/>
<comment type="caution">
    <text evidence="12">The sequence shown here is derived from an EMBL/GenBank/DDBJ whole genome shotgun (WGS) entry which is preliminary data.</text>
</comment>
<evidence type="ECO:0000256" key="1">
    <source>
        <dbReference type="ARBA" id="ARBA00004141"/>
    </source>
</evidence>
<name>A0ABP0FQS6_CLALP</name>
<dbReference type="EMBL" id="CAWYQH010000079">
    <property type="protein sequence ID" value="CAK8681006.1"/>
    <property type="molecule type" value="Genomic_DNA"/>
</dbReference>
<evidence type="ECO:0000256" key="8">
    <source>
        <dbReference type="ARBA" id="ARBA00042542"/>
    </source>
</evidence>
<evidence type="ECO:0000256" key="6">
    <source>
        <dbReference type="ARBA" id="ARBA00034634"/>
    </source>
</evidence>
<comment type="subcellular location">
    <subcellularLocation>
        <location evidence="1">Membrane</location>
        <topology evidence="1">Multi-pass membrane protein</topology>
    </subcellularLocation>
</comment>
<feature type="signal peptide" evidence="11">
    <location>
        <begin position="1"/>
        <end position="29"/>
    </location>
</feature>
<evidence type="ECO:0000256" key="3">
    <source>
        <dbReference type="ARBA" id="ARBA00022906"/>
    </source>
</evidence>
<evidence type="ECO:0000313" key="12">
    <source>
        <dbReference type="EMBL" id="CAK8681006.1"/>
    </source>
</evidence>
<feature type="transmembrane region" description="Helical" evidence="10">
    <location>
        <begin position="129"/>
        <end position="147"/>
    </location>
</feature>
<dbReference type="PANTHER" id="PTHR16950">
    <property type="entry name" value="ZINC TRANSPORTER SLC39A7 HISTIDINE-RICH MEMBRANE PROTEIN KE4"/>
    <property type="match status" value="1"/>
</dbReference>
<evidence type="ECO:0000313" key="13">
    <source>
        <dbReference type="Proteomes" id="UP001642483"/>
    </source>
</evidence>
<dbReference type="PANTHER" id="PTHR16950:SF16">
    <property type="entry name" value="ZINC TRANSPORTER ZIP13"/>
    <property type="match status" value="1"/>
</dbReference>
<keyword evidence="13" id="KW-1185">Reference proteome</keyword>
<evidence type="ECO:0000256" key="10">
    <source>
        <dbReference type="SAM" id="Phobius"/>
    </source>
</evidence>
<keyword evidence="3" id="KW-0864">Zinc transport</keyword>
<feature type="transmembrane region" description="Helical" evidence="10">
    <location>
        <begin position="86"/>
        <end position="108"/>
    </location>
</feature>
<dbReference type="InterPro" id="IPR003689">
    <property type="entry name" value="ZIP"/>
</dbReference>
<keyword evidence="3" id="KW-0406">Ion transport</keyword>
<protein>
    <recommendedName>
        <fullName evidence="7">Zinc transporter ZIP13</fullName>
    </recommendedName>
    <alternativeName>
        <fullName evidence="8">Solute carrier family 39 member 13</fullName>
    </alternativeName>
    <alternativeName>
        <fullName evidence="9">Zrt- and Irt-like protein 13</fullName>
    </alternativeName>
</protein>
<evidence type="ECO:0000256" key="4">
    <source>
        <dbReference type="ARBA" id="ARBA00022989"/>
    </source>
</evidence>
<evidence type="ECO:0000256" key="9">
    <source>
        <dbReference type="ARBA" id="ARBA00042972"/>
    </source>
</evidence>
<feature type="transmembrane region" description="Helical" evidence="10">
    <location>
        <begin position="383"/>
        <end position="402"/>
    </location>
</feature>
<gene>
    <name evidence="12" type="ORF">CVLEPA_LOCUS11229</name>
</gene>
<evidence type="ECO:0000256" key="11">
    <source>
        <dbReference type="SAM" id="SignalP"/>
    </source>
</evidence>
<keyword evidence="4 10" id="KW-1133">Transmembrane helix</keyword>
<dbReference type="Proteomes" id="UP001642483">
    <property type="component" value="Unassembled WGS sequence"/>
</dbReference>
<feature type="transmembrane region" description="Helical" evidence="10">
    <location>
        <begin position="167"/>
        <end position="184"/>
    </location>
</feature>
<keyword evidence="5 10" id="KW-0472">Membrane</keyword>
<comment type="catalytic activity">
    <reaction evidence="6">
        <text>Zn(2+)(in) = Zn(2+)(out)</text>
        <dbReference type="Rhea" id="RHEA:29351"/>
        <dbReference type="ChEBI" id="CHEBI:29105"/>
    </reaction>
</comment>
<evidence type="ECO:0000256" key="7">
    <source>
        <dbReference type="ARBA" id="ARBA00040592"/>
    </source>
</evidence>